<dbReference type="SUPFAM" id="SSF51621">
    <property type="entry name" value="Phosphoenolpyruvate/pyruvate domain"/>
    <property type="match status" value="1"/>
</dbReference>
<proteinExistence type="predicted"/>
<name>A0A8J3DZW5_9RHOB</name>
<dbReference type="GO" id="GO:0019629">
    <property type="term" value="P:propionate catabolic process, 2-methylcitrate cycle"/>
    <property type="evidence" value="ECO:0007669"/>
    <property type="project" value="TreeGrafter"/>
</dbReference>
<dbReference type="EMBL" id="BMCP01000003">
    <property type="protein sequence ID" value="GGE49241.1"/>
    <property type="molecule type" value="Genomic_DNA"/>
</dbReference>
<dbReference type="Proteomes" id="UP000602745">
    <property type="component" value="Unassembled WGS sequence"/>
</dbReference>
<accession>A0A8J3DZW5</accession>
<keyword evidence="2" id="KW-1185">Reference proteome</keyword>
<protein>
    <submittedName>
        <fullName evidence="1">Oxaloacetate decarboxylase</fullName>
    </submittedName>
</protein>
<dbReference type="Pfam" id="PF13714">
    <property type="entry name" value="PEP_mutase"/>
    <property type="match status" value="1"/>
</dbReference>
<dbReference type="GO" id="GO:0046421">
    <property type="term" value="F:methylisocitrate lyase activity"/>
    <property type="evidence" value="ECO:0007669"/>
    <property type="project" value="TreeGrafter"/>
</dbReference>
<evidence type="ECO:0000313" key="2">
    <source>
        <dbReference type="Proteomes" id="UP000602745"/>
    </source>
</evidence>
<dbReference type="InterPro" id="IPR015813">
    <property type="entry name" value="Pyrv/PenolPyrv_kinase-like_dom"/>
</dbReference>
<dbReference type="PANTHER" id="PTHR42905">
    <property type="entry name" value="PHOSPHOENOLPYRUVATE CARBOXYLASE"/>
    <property type="match status" value="1"/>
</dbReference>
<organism evidence="1 2">
    <name type="scientific">Agaricicola taiwanensis</name>
    <dbReference type="NCBI Taxonomy" id="591372"/>
    <lineage>
        <taxon>Bacteria</taxon>
        <taxon>Pseudomonadati</taxon>
        <taxon>Pseudomonadota</taxon>
        <taxon>Alphaproteobacteria</taxon>
        <taxon>Rhodobacterales</taxon>
        <taxon>Paracoccaceae</taxon>
        <taxon>Agaricicola</taxon>
    </lineage>
</organism>
<dbReference type="InterPro" id="IPR040442">
    <property type="entry name" value="Pyrv_kinase-like_dom_sf"/>
</dbReference>
<dbReference type="PANTHER" id="PTHR42905:SF3">
    <property type="entry name" value="OXALOACETATE DECARBOXYLASE"/>
    <property type="match status" value="1"/>
</dbReference>
<dbReference type="CDD" id="cd00377">
    <property type="entry name" value="ICL_PEPM"/>
    <property type="match status" value="1"/>
</dbReference>
<evidence type="ECO:0000313" key="1">
    <source>
        <dbReference type="EMBL" id="GGE49241.1"/>
    </source>
</evidence>
<gene>
    <name evidence="1" type="ORF">GCM10007276_27970</name>
</gene>
<dbReference type="AlphaFoldDB" id="A0A8J3DZW5"/>
<sequence>MGGAVKATDRRERLRAILTGERCVMPASVHDPLSARLAQSLGFEAGMFAGSVASLMVLGAPDLAVITLTEFAEQARRITRATDLPIIADADHGYGNALSVARTVEELEYAGVAALTIEDTELPQAFGAKGARVIPLAEGVGKMRAAVSARDDAALIVVARTGASSISGIDDAVTRCKAYQDTGVDALFLSGVESRDHLEKLCAVARVPVLLGAMAPDVRDLDYLSGLGVRVALQGHWPLRAAISAIRDTMTALKGNAAYAGSDTAASAALMAELSHDAHYKKATKDFLND</sequence>
<comment type="caution">
    <text evidence="1">The sequence shown here is derived from an EMBL/GenBank/DDBJ whole genome shotgun (WGS) entry which is preliminary data.</text>
</comment>
<reference evidence="1" key="1">
    <citation type="journal article" date="2014" name="Int. J. Syst. Evol. Microbiol.">
        <title>Complete genome sequence of Corynebacterium casei LMG S-19264T (=DSM 44701T), isolated from a smear-ripened cheese.</title>
        <authorList>
            <consortium name="US DOE Joint Genome Institute (JGI-PGF)"/>
            <person name="Walter F."/>
            <person name="Albersmeier A."/>
            <person name="Kalinowski J."/>
            <person name="Ruckert C."/>
        </authorList>
    </citation>
    <scope>NUCLEOTIDE SEQUENCE</scope>
    <source>
        <strain evidence="1">CCM 7684</strain>
    </source>
</reference>
<dbReference type="InterPro" id="IPR039556">
    <property type="entry name" value="ICL/PEPM"/>
</dbReference>
<dbReference type="Gene3D" id="3.20.20.60">
    <property type="entry name" value="Phosphoenolpyruvate-binding domains"/>
    <property type="match status" value="1"/>
</dbReference>
<reference evidence="1" key="2">
    <citation type="submission" date="2020-09" db="EMBL/GenBank/DDBJ databases">
        <authorList>
            <person name="Sun Q."/>
            <person name="Sedlacek I."/>
        </authorList>
    </citation>
    <scope>NUCLEOTIDE SEQUENCE</scope>
    <source>
        <strain evidence="1">CCM 7684</strain>
    </source>
</reference>